<feature type="domain" description="Spore germination GerD central core" evidence="3">
    <location>
        <begin position="91"/>
        <end position="201"/>
    </location>
</feature>
<gene>
    <name evidence="4" type="ORF">D7M11_33020</name>
</gene>
<feature type="signal peptide" evidence="2">
    <location>
        <begin position="1"/>
        <end position="26"/>
    </location>
</feature>
<comment type="caution">
    <text evidence="4">The sequence shown here is derived from an EMBL/GenBank/DDBJ whole genome shotgun (WGS) entry which is preliminary data.</text>
</comment>
<keyword evidence="5" id="KW-1185">Reference proteome</keyword>
<feature type="region of interest" description="Disordered" evidence="1">
    <location>
        <begin position="56"/>
        <end position="86"/>
    </location>
</feature>
<dbReference type="OrthoDB" id="2375836at2"/>
<dbReference type="RefSeq" id="WP_120751536.1">
    <property type="nucleotide sequence ID" value="NZ_RBAH01000038.1"/>
</dbReference>
<accession>A0A3B0AY93</accession>
<evidence type="ECO:0000313" key="4">
    <source>
        <dbReference type="EMBL" id="RKN65229.1"/>
    </source>
</evidence>
<feature type="compositionally biased region" description="Basic and acidic residues" evidence="1">
    <location>
        <begin position="203"/>
        <end position="224"/>
    </location>
</feature>
<protein>
    <submittedName>
        <fullName evidence="4">Spore gernimation protein</fullName>
    </submittedName>
</protein>
<evidence type="ECO:0000259" key="3">
    <source>
        <dbReference type="Pfam" id="PF17898"/>
    </source>
</evidence>
<feature type="chain" id="PRO_5038360847" evidence="2">
    <location>
        <begin position="27"/>
        <end position="236"/>
    </location>
</feature>
<sequence length="236" mass="25836">MNWRKVRGVSALLLLPLLISCGSGSSSEGSSSSGYKDTKSMVLDILKSDDGKKAIKEASKGGDESASGLIQSQSAQSGGGSGGKIQMLSQQDAQQLQMIVKDVLTSDGSDKMLKAMMKDPKFAGDFAKALQKENKQLQKDLMKDPEYQKQMIDLMKNPDFEKIMMDTMKGAQYRQQIMTVMQEAIQSPLYRLEMMQLLKKVMEEEAQPKSGQKKNEKGGQKDGQDSSQSGDQSQGS</sequence>
<dbReference type="PROSITE" id="PS51257">
    <property type="entry name" value="PROKAR_LIPOPROTEIN"/>
    <property type="match status" value="1"/>
</dbReference>
<reference evidence="4 5" key="1">
    <citation type="journal article" date="2007" name="Int. J. Syst. Evol. Microbiol.">
        <title>Paenibacillus ginsengarvi sp. nov., isolated from soil from ginseng cultivation.</title>
        <authorList>
            <person name="Yoon M.H."/>
            <person name="Ten L.N."/>
            <person name="Im W.T."/>
        </authorList>
    </citation>
    <scope>NUCLEOTIDE SEQUENCE [LARGE SCALE GENOMIC DNA]</scope>
    <source>
        <strain evidence="4 5">KCTC 13059</strain>
    </source>
</reference>
<evidence type="ECO:0000256" key="2">
    <source>
        <dbReference type="SAM" id="SignalP"/>
    </source>
</evidence>
<name>A0A3B0AY93_9BACL</name>
<dbReference type="Proteomes" id="UP000282311">
    <property type="component" value="Unassembled WGS sequence"/>
</dbReference>
<dbReference type="Pfam" id="PF17898">
    <property type="entry name" value="GerD"/>
    <property type="match status" value="1"/>
</dbReference>
<feature type="compositionally biased region" description="Low complexity" evidence="1">
    <location>
        <begin position="225"/>
        <end position="236"/>
    </location>
</feature>
<keyword evidence="2" id="KW-0732">Signal</keyword>
<dbReference type="InterPro" id="IPR041262">
    <property type="entry name" value="GerD_central"/>
</dbReference>
<evidence type="ECO:0000313" key="5">
    <source>
        <dbReference type="Proteomes" id="UP000282311"/>
    </source>
</evidence>
<dbReference type="AlphaFoldDB" id="A0A3B0AY93"/>
<organism evidence="4 5">
    <name type="scientific">Paenibacillus ginsengarvi</name>
    <dbReference type="NCBI Taxonomy" id="400777"/>
    <lineage>
        <taxon>Bacteria</taxon>
        <taxon>Bacillati</taxon>
        <taxon>Bacillota</taxon>
        <taxon>Bacilli</taxon>
        <taxon>Bacillales</taxon>
        <taxon>Paenibacillaceae</taxon>
        <taxon>Paenibacillus</taxon>
    </lineage>
</organism>
<dbReference type="EMBL" id="RBAH01000038">
    <property type="protein sequence ID" value="RKN65229.1"/>
    <property type="molecule type" value="Genomic_DNA"/>
</dbReference>
<feature type="compositionally biased region" description="Low complexity" evidence="1">
    <location>
        <begin position="65"/>
        <end position="76"/>
    </location>
</feature>
<feature type="region of interest" description="Disordered" evidence="1">
    <location>
        <begin position="203"/>
        <end position="236"/>
    </location>
</feature>
<evidence type="ECO:0000256" key="1">
    <source>
        <dbReference type="SAM" id="MobiDB-lite"/>
    </source>
</evidence>
<proteinExistence type="predicted"/>
<dbReference type="NCBIfam" id="NF040801">
    <property type="entry name" value="spore_GerD"/>
    <property type="match status" value="1"/>
</dbReference>